<dbReference type="GeneID" id="19170624"/>
<sequence length="585" mass="63803">MAADAPKIMKPEQVEDVTGLESSVEKQSDGGDAVVDVQQEDEKISWRLGLAFAALVFQVICYETTLLIPSTILSYIEADLGPDPSYTWIANAWSLCAAVVVSIAGRLGDIFGRRYFMLCGSTLAFVGAIIGATAHGIPQMIVSGIFFGIAAGIQETYYACLMELVPYKRRTFFIGLGCVCALPALISPLIAYAMMDHYSWRACYWYMCAIGAVSFLLLFFFYNPPNFENKYNGTKNRLELAKEIDYVGLVLFTSAGVLLLVGLNFGGRAYPWKSTETLVPLILGLVLWPAFGVWECYTKSKLPLMPTRLFRNIRSFVVVLVVCFVSGMFYYSLPVLWPKETALFVPASETIRRGAYAALTNIGTWVAGISLVLIFSRLDHERWQIVFCLVIQIALTGSLASVGVNDNAQVVVTVFLLSCFVNQPLFISFSIISLALEDQADIGVASGVLSTIRLMGGAIGVAIYTTILSNVYTPRLIRNINEVVSATGFPENETSVLLKAAVANTAAAYKAVPHITSEVITLSERAVKKGNLYASGVVWLTAVAFGGLSVISACFIRSTPRSRKTATRAVKLQNELSTVEASRDE</sequence>
<comment type="caution">
    <text evidence="9">The sequence shown here is derived from an EMBL/GenBank/DDBJ whole genome shotgun (WGS) entry which is preliminary data.</text>
</comment>
<dbReference type="PANTHER" id="PTHR23501">
    <property type="entry name" value="MAJOR FACILITATOR SUPERFAMILY"/>
    <property type="match status" value="1"/>
</dbReference>
<feature type="transmembrane region" description="Helical" evidence="7">
    <location>
        <begin position="353"/>
        <end position="376"/>
    </location>
</feature>
<proteinExistence type="predicted"/>
<dbReference type="Gene3D" id="1.20.1250.20">
    <property type="entry name" value="MFS general substrate transporter like domains"/>
    <property type="match status" value="1"/>
</dbReference>
<keyword evidence="2" id="KW-0813">Transport</keyword>
<dbReference type="EMBL" id="AMGY01000005">
    <property type="protein sequence ID" value="EXJ82701.1"/>
    <property type="molecule type" value="Genomic_DNA"/>
</dbReference>
<evidence type="ECO:0000256" key="2">
    <source>
        <dbReference type="ARBA" id="ARBA00022448"/>
    </source>
</evidence>
<feature type="transmembrane region" description="Helical" evidence="7">
    <location>
        <begin position="172"/>
        <end position="192"/>
    </location>
</feature>
<dbReference type="Proteomes" id="UP000019478">
    <property type="component" value="Unassembled WGS sequence"/>
</dbReference>
<dbReference type="PANTHER" id="PTHR23501:SF109">
    <property type="entry name" value="MAJOR FACILITATOR SUPERFAMILY (MFS) PROFILE DOMAIN-CONTAINING PROTEIN-RELATED"/>
    <property type="match status" value="1"/>
</dbReference>
<protein>
    <recommendedName>
        <fullName evidence="8">Major facilitator superfamily (MFS) profile domain-containing protein</fullName>
    </recommendedName>
</protein>
<keyword evidence="4 7" id="KW-1133">Transmembrane helix</keyword>
<feature type="transmembrane region" description="Helical" evidence="7">
    <location>
        <begin position="204"/>
        <end position="223"/>
    </location>
</feature>
<dbReference type="SUPFAM" id="SSF103473">
    <property type="entry name" value="MFS general substrate transporter"/>
    <property type="match status" value="1"/>
</dbReference>
<keyword evidence="10" id="KW-1185">Reference proteome</keyword>
<dbReference type="InterPro" id="IPR020846">
    <property type="entry name" value="MFS_dom"/>
</dbReference>
<evidence type="ECO:0000256" key="4">
    <source>
        <dbReference type="ARBA" id="ARBA00022989"/>
    </source>
</evidence>
<feature type="transmembrane region" description="Helical" evidence="7">
    <location>
        <begin position="448"/>
        <end position="467"/>
    </location>
</feature>
<keyword evidence="5 7" id="KW-0472">Membrane</keyword>
<feature type="transmembrane region" description="Helical" evidence="7">
    <location>
        <begin position="244"/>
        <end position="265"/>
    </location>
</feature>
<reference evidence="9 10" key="1">
    <citation type="submission" date="2013-03" db="EMBL/GenBank/DDBJ databases">
        <title>The Genome Sequence of Capronia epimyces CBS 606.96.</title>
        <authorList>
            <consortium name="The Broad Institute Genomics Platform"/>
            <person name="Cuomo C."/>
            <person name="de Hoog S."/>
            <person name="Gorbushina A."/>
            <person name="Walker B."/>
            <person name="Young S.K."/>
            <person name="Zeng Q."/>
            <person name="Gargeya S."/>
            <person name="Fitzgerald M."/>
            <person name="Haas B."/>
            <person name="Abouelleil A."/>
            <person name="Allen A.W."/>
            <person name="Alvarado L."/>
            <person name="Arachchi H.M."/>
            <person name="Berlin A.M."/>
            <person name="Chapman S.B."/>
            <person name="Gainer-Dewar J."/>
            <person name="Goldberg J."/>
            <person name="Griggs A."/>
            <person name="Gujja S."/>
            <person name="Hansen M."/>
            <person name="Howarth C."/>
            <person name="Imamovic A."/>
            <person name="Ireland A."/>
            <person name="Larimer J."/>
            <person name="McCowan C."/>
            <person name="Murphy C."/>
            <person name="Pearson M."/>
            <person name="Poon T.W."/>
            <person name="Priest M."/>
            <person name="Roberts A."/>
            <person name="Saif S."/>
            <person name="Shea T."/>
            <person name="Sisk P."/>
            <person name="Sykes S."/>
            <person name="Wortman J."/>
            <person name="Nusbaum C."/>
            <person name="Birren B."/>
        </authorList>
    </citation>
    <scope>NUCLEOTIDE SEQUENCE [LARGE SCALE GENOMIC DNA]</scope>
    <source>
        <strain evidence="9 10">CBS 606.96</strain>
    </source>
</reference>
<name>W9Y0D4_9EURO</name>
<evidence type="ECO:0000256" key="6">
    <source>
        <dbReference type="SAM" id="MobiDB-lite"/>
    </source>
</evidence>
<feature type="transmembrane region" description="Helical" evidence="7">
    <location>
        <begin position="140"/>
        <end position="160"/>
    </location>
</feature>
<evidence type="ECO:0000313" key="9">
    <source>
        <dbReference type="EMBL" id="EXJ82701.1"/>
    </source>
</evidence>
<feature type="domain" description="Major facilitator superfamily (MFS) profile" evidence="8">
    <location>
        <begin position="49"/>
        <end position="518"/>
    </location>
</feature>
<dbReference type="AlphaFoldDB" id="W9Y0D4"/>
<feature type="transmembrane region" description="Helical" evidence="7">
    <location>
        <begin position="115"/>
        <end position="134"/>
    </location>
</feature>
<evidence type="ECO:0000313" key="10">
    <source>
        <dbReference type="Proteomes" id="UP000019478"/>
    </source>
</evidence>
<evidence type="ECO:0000256" key="3">
    <source>
        <dbReference type="ARBA" id="ARBA00022692"/>
    </source>
</evidence>
<dbReference type="Pfam" id="PF06609">
    <property type="entry name" value="TRI12"/>
    <property type="match status" value="1"/>
</dbReference>
<evidence type="ECO:0000259" key="8">
    <source>
        <dbReference type="PROSITE" id="PS50850"/>
    </source>
</evidence>
<feature type="region of interest" description="Disordered" evidence="6">
    <location>
        <begin position="1"/>
        <end position="32"/>
    </location>
</feature>
<feature type="transmembrane region" description="Helical" evidence="7">
    <location>
        <begin position="88"/>
        <end position="108"/>
    </location>
</feature>
<comment type="subcellular location">
    <subcellularLocation>
        <location evidence="1">Membrane</location>
        <topology evidence="1">Multi-pass membrane protein</topology>
    </subcellularLocation>
</comment>
<dbReference type="eggNOG" id="KOG0254">
    <property type="taxonomic scope" value="Eukaryota"/>
</dbReference>
<evidence type="ECO:0000256" key="7">
    <source>
        <dbReference type="SAM" id="Phobius"/>
    </source>
</evidence>
<dbReference type="GO" id="GO:0022857">
    <property type="term" value="F:transmembrane transporter activity"/>
    <property type="evidence" value="ECO:0007669"/>
    <property type="project" value="InterPro"/>
</dbReference>
<feature type="transmembrane region" description="Helical" evidence="7">
    <location>
        <begin position="410"/>
        <end position="436"/>
    </location>
</feature>
<dbReference type="InterPro" id="IPR010573">
    <property type="entry name" value="MFS_Str1/Tri12-like"/>
</dbReference>
<dbReference type="OrthoDB" id="4139357at2759"/>
<dbReference type="GO" id="GO:0005886">
    <property type="term" value="C:plasma membrane"/>
    <property type="evidence" value="ECO:0007669"/>
    <property type="project" value="TreeGrafter"/>
</dbReference>
<feature type="transmembrane region" description="Helical" evidence="7">
    <location>
        <begin position="383"/>
        <end position="404"/>
    </location>
</feature>
<feature type="transmembrane region" description="Helical" evidence="7">
    <location>
        <begin position="48"/>
        <end position="68"/>
    </location>
</feature>
<dbReference type="InterPro" id="IPR036259">
    <property type="entry name" value="MFS_trans_sf"/>
</dbReference>
<dbReference type="PROSITE" id="PS50850">
    <property type="entry name" value="MFS"/>
    <property type="match status" value="1"/>
</dbReference>
<feature type="transmembrane region" description="Helical" evidence="7">
    <location>
        <begin position="315"/>
        <end position="333"/>
    </location>
</feature>
<organism evidence="9 10">
    <name type="scientific">Capronia epimyces CBS 606.96</name>
    <dbReference type="NCBI Taxonomy" id="1182542"/>
    <lineage>
        <taxon>Eukaryota</taxon>
        <taxon>Fungi</taxon>
        <taxon>Dikarya</taxon>
        <taxon>Ascomycota</taxon>
        <taxon>Pezizomycotina</taxon>
        <taxon>Eurotiomycetes</taxon>
        <taxon>Chaetothyriomycetidae</taxon>
        <taxon>Chaetothyriales</taxon>
        <taxon>Herpotrichiellaceae</taxon>
        <taxon>Capronia</taxon>
    </lineage>
</organism>
<keyword evidence="3 7" id="KW-0812">Transmembrane</keyword>
<dbReference type="RefSeq" id="XP_007734824.1">
    <property type="nucleotide sequence ID" value="XM_007736634.1"/>
</dbReference>
<dbReference type="HOGENOM" id="CLU_000960_25_2_1"/>
<evidence type="ECO:0000256" key="5">
    <source>
        <dbReference type="ARBA" id="ARBA00023136"/>
    </source>
</evidence>
<feature type="transmembrane region" description="Helical" evidence="7">
    <location>
        <begin position="532"/>
        <end position="556"/>
    </location>
</feature>
<evidence type="ECO:0000256" key="1">
    <source>
        <dbReference type="ARBA" id="ARBA00004141"/>
    </source>
</evidence>
<gene>
    <name evidence="9" type="ORF">A1O3_06515</name>
</gene>
<accession>W9Y0D4</accession>
<feature type="transmembrane region" description="Helical" evidence="7">
    <location>
        <begin position="277"/>
        <end position="294"/>
    </location>
</feature>